<comment type="pathway">
    <text evidence="11">Nucleotide-sugar biosynthesis; ADP-L-glycero-beta-D-manno-heptose biosynthesis; ADP-L-glycero-beta-D-manno-heptose from D-glycero-beta-D-manno-heptose 7-phosphate: step 1/4.</text>
</comment>
<dbReference type="SUPFAM" id="SSF52374">
    <property type="entry name" value="Nucleotidylyl transferase"/>
    <property type="match status" value="1"/>
</dbReference>
<dbReference type="GO" id="GO:0016773">
    <property type="term" value="F:phosphotransferase activity, alcohol group as acceptor"/>
    <property type="evidence" value="ECO:0007669"/>
    <property type="project" value="InterPro"/>
</dbReference>
<keyword evidence="7 11" id="KW-0067">ATP-binding</keyword>
<keyword evidence="8 11" id="KW-0511">Multifunctional enzyme</keyword>
<keyword evidence="15" id="KW-1185">Reference proteome</keyword>
<comment type="subunit">
    <text evidence="11">Homodimer.</text>
</comment>
<evidence type="ECO:0000313" key="14">
    <source>
        <dbReference type="EMBL" id="RDD60405.1"/>
    </source>
</evidence>
<dbReference type="GO" id="GO:0033785">
    <property type="term" value="F:heptose 7-phosphate kinase activity"/>
    <property type="evidence" value="ECO:0007669"/>
    <property type="project" value="UniProtKB-UniRule"/>
</dbReference>
<keyword evidence="9 11" id="KW-0119">Carbohydrate metabolism</keyword>
<dbReference type="GO" id="GO:0097171">
    <property type="term" value="P:ADP-L-glycero-beta-D-manno-heptose biosynthetic process"/>
    <property type="evidence" value="ECO:0007669"/>
    <property type="project" value="UniProtKB-UniPathway"/>
</dbReference>
<dbReference type="EMBL" id="QPMH01000028">
    <property type="protein sequence ID" value="RDD60405.1"/>
    <property type="molecule type" value="Genomic_DNA"/>
</dbReference>
<dbReference type="Gene3D" id="3.40.50.620">
    <property type="entry name" value="HUPs"/>
    <property type="match status" value="1"/>
</dbReference>
<protein>
    <recommendedName>
        <fullName evidence="11">Bifunctional protein HldE</fullName>
    </recommendedName>
    <domain>
        <recommendedName>
            <fullName evidence="11">D-beta-D-heptose 7-phosphate kinase</fullName>
            <ecNumber evidence="11">2.7.1.167</ecNumber>
        </recommendedName>
        <alternativeName>
            <fullName evidence="11">D-beta-D-heptose 7-phosphotransferase</fullName>
        </alternativeName>
        <alternativeName>
            <fullName evidence="11">D-glycero-beta-D-manno-heptose-7-phosphate kinase</fullName>
        </alternativeName>
    </domain>
    <domain>
        <recommendedName>
            <fullName evidence="11">D-beta-D-heptose 1-phosphate adenylyltransferase</fullName>
            <ecNumber evidence="11">2.7.7.70</ecNumber>
        </recommendedName>
        <alternativeName>
            <fullName evidence="11">D-glycero-beta-D-manno-heptose 1-phosphate adenylyltransferase</fullName>
        </alternativeName>
    </domain>
</protein>
<keyword evidence="3 11" id="KW-0808">Transferase</keyword>
<comment type="catalytic activity">
    <reaction evidence="10 11">
        <text>D-glycero-beta-D-manno-heptose 1-phosphate + ATP + H(+) = ADP-D-glycero-beta-D-manno-heptose + diphosphate</text>
        <dbReference type="Rhea" id="RHEA:27465"/>
        <dbReference type="ChEBI" id="CHEBI:15378"/>
        <dbReference type="ChEBI" id="CHEBI:30616"/>
        <dbReference type="ChEBI" id="CHEBI:33019"/>
        <dbReference type="ChEBI" id="CHEBI:59967"/>
        <dbReference type="ChEBI" id="CHEBI:61593"/>
        <dbReference type="EC" id="2.7.7.70"/>
    </reaction>
</comment>
<dbReference type="PANTHER" id="PTHR46969">
    <property type="entry name" value="BIFUNCTIONAL PROTEIN HLDE"/>
    <property type="match status" value="1"/>
</dbReference>
<evidence type="ECO:0000259" key="12">
    <source>
        <dbReference type="Pfam" id="PF00294"/>
    </source>
</evidence>
<evidence type="ECO:0000256" key="1">
    <source>
        <dbReference type="ARBA" id="ARBA00002319"/>
    </source>
</evidence>
<comment type="catalytic activity">
    <reaction evidence="11">
        <text>D-glycero-beta-D-manno-heptose 7-phosphate + ATP = D-glycero-beta-D-manno-heptose 1,7-bisphosphate + ADP + H(+)</text>
        <dbReference type="Rhea" id="RHEA:27473"/>
        <dbReference type="ChEBI" id="CHEBI:15378"/>
        <dbReference type="ChEBI" id="CHEBI:30616"/>
        <dbReference type="ChEBI" id="CHEBI:60204"/>
        <dbReference type="ChEBI" id="CHEBI:60208"/>
        <dbReference type="ChEBI" id="CHEBI:456216"/>
        <dbReference type="EC" id="2.7.1.167"/>
    </reaction>
</comment>
<evidence type="ECO:0000259" key="13">
    <source>
        <dbReference type="Pfam" id="PF01467"/>
    </source>
</evidence>
<dbReference type="NCBIfam" id="TIGR02199">
    <property type="entry name" value="rfaE_dom_II"/>
    <property type="match status" value="1"/>
</dbReference>
<feature type="domain" description="Cytidyltransferase-like" evidence="13">
    <location>
        <begin position="357"/>
        <end position="452"/>
    </location>
</feature>
<dbReference type="InterPro" id="IPR011914">
    <property type="entry name" value="RfaE_dom_II"/>
</dbReference>
<feature type="active site" evidence="11">
    <location>
        <position position="275"/>
    </location>
</feature>
<comment type="function">
    <text evidence="1 11">Catalyzes the phosphorylation of D-glycero-D-manno-heptose 7-phosphate at the C-1 position to selectively form D-glycero-beta-D-manno-heptose-1,7-bisphosphate.</text>
</comment>
<dbReference type="InterPro" id="IPR011611">
    <property type="entry name" value="PfkB_dom"/>
</dbReference>
<accession>A0A369T7S2</accession>
<comment type="similarity">
    <text evidence="11">In the C-terminal section; belongs to the cytidylyltransferase family.</text>
</comment>
<comment type="pathway">
    <text evidence="11">Nucleotide-sugar biosynthesis; ADP-L-glycero-beta-D-manno-heptose biosynthesis; ADP-L-glycero-beta-D-manno-heptose from D-glycero-beta-D-manno-heptose 7-phosphate: step 3/4.</text>
</comment>
<evidence type="ECO:0000256" key="3">
    <source>
        <dbReference type="ARBA" id="ARBA00022679"/>
    </source>
</evidence>
<gene>
    <name evidence="14" type="primary">rfaE1</name>
    <name evidence="11" type="synonym">hldE</name>
    <name evidence="14" type="ORF">DRB17_18235</name>
</gene>
<dbReference type="CDD" id="cd01172">
    <property type="entry name" value="RfaE_like"/>
    <property type="match status" value="1"/>
</dbReference>
<comment type="caution">
    <text evidence="14">The sequence shown here is derived from an EMBL/GenBank/DDBJ whole genome shotgun (WGS) entry which is preliminary data.</text>
</comment>
<dbReference type="InterPro" id="IPR011913">
    <property type="entry name" value="RfaE_dom_I"/>
</dbReference>
<dbReference type="NCBIfam" id="TIGR02198">
    <property type="entry name" value="rfaE_dom_I"/>
    <property type="match status" value="1"/>
</dbReference>
<organism evidence="14 15">
    <name type="scientific">Ferruginivarius sediminum</name>
    <dbReference type="NCBI Taxonomy" id="2661937"/>
    <lineage>
        <taxon>Bacteria</taxon>
        <taxon>Pseudomonadati</taxon>
        <taxon>Pseudomonadota</taxon>
        <taxon>Alphaproteobacteria</taxon>
        <taxon>Rhodospirillales</taxon>
        <taxon>Rhodospirillaceae</taxon>
        <taxon>Ferruginivarius</taxon>
    </lineage>
</organism>
<dbReference type="EC" id="2.7.7.70" evidence="11"/>
<dbReference type="InterPro" id="IPR004821">
    <property type="entry name" value="Cyt_trans-like"/>
</dbReference>
<dbReference type="InterPro" id="IPR014729">
    <property type="entry name" value="Rossmann-like_a/b/a_fold"/>
</dbReference>
<dbReference type="HAMAP" id="MF_01603">
    <property type="entry name" value="HldE"/>
    <property type="match status" value="1"/>
</dbReference>
<dbReference type="Pfam" id="PF01467">
    <property type="entry name" value="CTP_transf_like"/>
    <property type="match status" value="1"/>
</dbReference>
<evidence type="ECO:0000313" key="15">
    <source>
        <dbReference type="Proteomes" id="UP000253941"/>
    </source>
</evidence>
<dbReference type="UniPathway" id="UPA00356">
    <property type="reaction ID" value="UER00437"/>
</dbReference>
<dbReference type="GO" id="GO:0033786">
    <property type="term" value="F:heptose-1-phosphate adenylyltransferase activity"/>
    <property type="evidence" value="ECO:0007669"/>
    <property type="project" value="UniProtKB-UniRule"/>
</dbReference>
<dbReference type="Gene3D" id="3.40.1190.20">
    <property type="match status" value="1"/>
</dbReference>
<dbReference type="GO" id="GO:0005524">
    <property type="term" value="F:ATP binding"/>
    <property type="evidence" value="ECO:0007669"/>
    <property type="project" value="UniProtKB-UniRule"/>
</dbReference>
<feature type="region of interest" description="Cytidylyltransferase" evidence="11">
    <location>
        <begin position="357"/>
        <end position="486"/>
    </location>
</feature>
<dbReference type="Pfam" id="PF00294">
    <property type="entry name" value="PfkB"/>
    <property type="match status" value="1"/>
</dbReference>
<feature type="binding site" evidence="11">
    <location>
        <begin position="205"/>
        <end position="208"/>
    </location>
    <ligand>
        <name>ATP</name>
        <dbReference type="ChEBI" id="CHEBI:30616"/>
    </ligand>
</feature>
<keyword evidence="5 11" id="KW-0547">Nucleotide-binding</keyword>
<dbReference type="EC" id="2.7.1.167" evidence="11"/>
<feature type="domain" description="Carbohydrate kinase PfkB" evidence="12">
    <location>
        <begin position="18"/>
        <end position="315"/>
    </location>
</feature>
<dbReference type="Proteomes" id="UP000253941">
    <property type="component" value="Unassembled WGS sequence"/>
</dbReference>
<evidence type="ECO:0000256" key="10">
    <source>
        <dbReference type="ARBA" id="ARBA00047428"/>
    </source>
</evidence>
<reference evidence="14 15" key="1">
    <citation type="submission" date="2018-07" db="EMBL/GenBank/DDBJ databases">
        <title>Venubactetium sediminum gen. nov., sp. nov., isolated from a marine solar saltern.</title>
        <authorList>
            <person name="Wang S."/>
        </authorList>
    </citation>
    <scope>NUCLEOTIDE SEQUENCE [LARGE SCALE GENOMIC DNA]</scope>
    <source>
        <strain evidence="14 15">WD2A32</strain>
    </source>
</reference>
<name>A0A369T7S2_9PROT</name>
<comment type="function">
    <text evidence="2 11">Catalyzes the ADP transfer from ATP to D-glycero-beta-D-manno-heptose 1-phosphate, yielding ADP-D-glycero-beta-D-manno-heptose.</text>
</comment>
<dbReference type="SUPFAM" id="SSF53613">
    <property type="entry name" value="Ribokinase-like"/>
    <property type="match status" value="1"/>
</dbReference>
<evidence type="ECO:0000256" key="11">
    <source>
        <dbReference type="HAMAP-Rule" id="MF_01603"/>
    </source>
</evidence>
<dbReference type="GO" id="GO:0005829">
    <property type="term" value="C:cytosol"/>
    <property type="evidence" value="ECO:0007669"/>
    <property type="project" value="TreeGrafter"/>
</dbReference>
<proteinExistence type="inferred from homology"/>
<dbReference type="InterPro" id="IPR023030">
    <property type="entry name" value="Bifunc_HldE"/>
</dbReference>
<keyword evidence="6 11" id="KW-0418">Kinase</keyword>
<evidence type="ECO:0000256" key="5">
    <source>
        <dbReference type="ARBA" id="ARBA00022741"/>
    </source>
</evidence>
<comment type="similarity">
    <text evidence="11">In the N-terminal section; belongs to the carbohydrate kinase PfkB family.</text>
</comment>
<evidence type="ECO:0000256" key="6">
    <source>
        <dbReference type="ARBA" id="ARBA00022777"/>
    </source>
</evidence>
<evidence type="ECO:0000256" key="7">
    <source>
        <dbReference type="ARBA" id="ARBA00022840"/>
    </source>
</evidence>
<sequence length="486" mass="50569">MDNADLAGKLDTLNGAPVLVVGDVMLDRFVSGAVERISPEAPIPILRVERETTMLGGAGNVLRNLAAVGARGTLVGVVGDDMAGAEVRRLVADAGADTDRLAVVAGRPTSVKVRYLAGGQQLLRSDHEHNGAVAEATHAALLESVRARLPDARAVVLSDYGKGVLTPEFVRGVIGLARAAGVPVVVDPKGRDYSVYAEASVVTPNRRELAEASDLATGTDDEVSAATRHIITTCGIDAVLATRSEQGMTLAVADAEPVHLSALAREVYDVSGAGDTVVAVLAAALAGALDLLDAARLANVAAGIVVGKVGTAVARPDELLRALHAARLMEAESKVADAEAALERVGAWRRAGLKVGFTNGCFDLLHPGHVSLMQQARAACDRLVVGLNADSSVQRLKGPDRPVQDEAARAAVLASLASVDMVVIFAEDTPMRLIETIRPDVLVKGADYTRDTVVGAGFVESYGGEIRLADLSPGHSTSETIKRLRQ</sequence>
<evidence type="ECO:0000256" key="4">
    <source>
        <dbReference type="ARBA" id="ARBA00022695"/>
    </source>
</evidence>
<dbReference type="InterPro" id="IPR029056">
    <property type="entry name" value="Ribokinase-like"/>
</dbReference>
<keyword evidence="4 11" id="KW-0548">Nucleotidyltransferase</keyword>
<dbReference type="NCBIfam" id="TIGR00125">
    <property type="entry name" value="cyt_tran_rel"/>
    <property type="match status" value="1"/>
</dbReference>
<feature type="region of interest" description="Ribokinase" evidence="11">
    <location>
        <begin position="1"/>
        <end position="329"/>
    </location>
</feature>
<evidence type="ECO:0000256" key="2">
    <source>
        <dbReference type="ARBA" id="ARBA00003753"/>
    </source>
</evidence>
<dbReference type="PANTHER" id="PTHR46969:SF1">
    <property type="entry name" value="BIFUNCTIONAL PROTEIN HLDE"/>
    <property type="match status" value="1"/>
</dbReference>
<evidence type="ECO:0000256" key="8">
    <source>
        <dbReference type="ARBA" id="ARBA00023268"/>
    </source>
</evidence>
<evidence type="ECO:0000256" key="9">
    <source>
        <dbReference type="ARBA" id="ARBA00023277"/>
    </source>
</evidence>
<dbReference type="RefSeq" id="WP_114583692.1">
    <property type="nucleotide sequence ID" value="NZ_QPMH01000028.1"/>
</dbReference>
<dbReference type="AlphaFoldDB" id="A0A369T7S2"/>